<sequence>FFGLFVLPNLVSPDENNRILFQWIHEWFGYALIAAILLHTAAALKHHFINKDDILRRML</sequence>
<dbReference type="GO" id="GO:0022904">
    <property type="term" value="P:respiratory electron transport chain"/>
    <property type="evidence" value="ECO:0007669"/>
    <property type="project" value="InterPro"/>
</dbReference>
<evidence type="ECO:0000313" key="16">
    <source>
        <dbReference type="Proteomes" id="UP000054422"/>
    </source>
</evidence>
<evidence type="ECO:0000256" key="11">
    <source>
        <dbReference type="ARBA" id="ARBA00023136"/>
    </source>
</evidence>
<feature type="domain" description="Cytochrome b561 bacterial/Ni-hydrogenase" evidence="14">
    <location>
        <begin position="14"/>
        <end position="59"/>
    </location>
</feature>
<keyword evidence="3" id="KW-0813">Transport</keyword>
<evidence type="ECO:0000256" key="5">
    <source>
        <dbReference type="ARBA" id="ARBA00022617"/>
    </source>
</evidence>
<comment type="cofactor">
    <cofactor evidence="1">
        <name>heme b</name>
        <dbReference type="ChEBI" id="CHEBI:60344"/>
    </cofactor>
</comment>
<keyword evidence="11 13" id="KW-0472">Membrane</keyword>
<evidence type="ECO:0000259" key="14">
    <source>
        <dbReference type="Pfam" id="PF01292"/>
    </source>
</evidence>
<dbReference type="InterPro" id="IPR011577">
    <property type="entry name" value="Cyt_b561_bac/Ni-Hgenase"/>
</dbReference>
<reference evidence="15 16" key="1">
    <citation type="submission" date="2014-05" db="EMBL/GenBank/DDBJ databases">
        <authorList>
            <person name="Rizzardi K."/>
            <person name="Winiecka-Krusnell J."/>
            <person name="Ramliden M."/>
            <person name="Alm E."/>
            <person name="Andersson S."/>
            <person name="Byfors S."/>
        </authorList>
    </citation>
    <scope>NUCLEOTIDE SEQUENCE [LARGE SCALE GENOMIC DNA]</scope>
    <source>
        <strain evidence="15 16">LEGN</strain>
    </source>
</reference>
<keyword evidence="9 13" id="KW-1133">Transmembrane helix</keyword>
<evidence type="ECO:0000256" key="8">
    <source>
        <dbReference type="ARBA" id="ARBA00022982"/>
    </source>
</evidence>
<dbReference type="GO" id="GO:0005886">
    <property type="term" value="C:plasma membrane"/>
    <property type="evidence" value="ECO:0007669"/>
    <property type="project" value="UniProtKB-SubCell"/>
</dbReference>
<comment type="caution">
    <text evidence="15">The sequence shown here is derived from an EMBL/GenBank/DDBJ whole genome shotgun (WGS) entry which is preliminary data.</text>
</comment>
<dbReference type="InterPro" id="IPR016174">
    <property type="entry name" value="Di-haem_cyt_TM"/>
</dbReference>
<dbReference type="Pfam" id="PF01292">
    <property type="entry name" value="Ni_hydr_CYTB"/>
    <property type="match status" value="1"/>
</dbReference>
<evidence type="ECO:0000313" key="15">
    <source>
        <dbReference type="EMBL" id="KGP62672.1"/>
    </source>
</evidence>
<evidence type="ECO:0000256" key="12">
    <source>
        <dbReference type="ARBA" id="ARBA00037975"/>
    </source>
</evidence>
<feature type="transmembrane region" description="Helical" evidence="13">
    <location>
        <begin position="27"/>
        <end position="48"/>
    </location>
</feature>
<organism evidence="15 16">
    <name type="scientific">Legionella norrlandica</name>
    <dbReference type="NCBI Taxonomy" id="1498499"/>
    <lineage>
        <taxon>Bacteria</taxon>
        <taxon>Pseudomonadati</taxon>
        <taxon>Pseudomonadota</taxon>
        <taxon>Gammaproteobacteria</taxon>
        <taxon>Legionellales</taxon>
        <taxon>Legionellaceae</taxon>
        <taxon>Legionella</taxon>
    </lineage>
</organism>
<keyword evidence="4" id="KW-1003">Cell membrane</keyword>
<evidence type="ECO:0000256" key="10">
    <source>
        <dbReference type="ARBA" id="ARBA00023004"/>
    </source>
</evidence>
<protein>
    <recommendedName>
        <fullName evidence="14">Cytochrome b561 bacterial/Ni-hydrogenase domain-containing protein</fullName>
    </recommendedName>
</protein>
<dbReference type="Proteomes" id="UP000054422">
    <property type="component" value="Unassembled WGS sequence"/>
</dbReference>
<dbReference type="STRING" id="1498499.EP47_02460"/>
<evidence type="ECO:0000256" key="7">
    <source>
        <dbReference type="ARBA" id="ARBA00022723"/>
    </source>
</evidence>
<gene>
    <name evidence="15" type="ORF">EP47_02460</name>
</gene>
<dbReference type="PANTHER" id="PTHR30529:SF1">
    <property type="entry name" value="CYTOCHROME B561 HOMOLOG 2"/>
    <property type="match status" value="1"/>
</dbReference>
<dbReference type="EMBL" id="JNCF01000047">
    <property type="protein sequence ID" value="KGP62672.1"/>
    <property type="molecule type" value="Genomic_DNA"/>
</dbReference>
<feature type="non-terminal residue" evidence="15">
    <location>
        <position position="1"/>
    </location>
</feature>
<dbReference type="SUPFAM" id="SSF81342">
    <property type="entry name" value="Transmembrane di-heme cytochromes"/>
    <property type="match status" value="1"/>
</dbReference>
<evidence type="ECO:0000256" key="6">
    <source>
        <dbReference type="ARBA" id="ARBA00022692"/>
    </source>
</evidence>
<dbReference type="RefSeq" id="WP_035890702.1">
    <property type="nucleotide sequence ID" value="NZ_JNCF01000047.1"/>
</dbReference>
<evidence type="ECO:0000256" key="2">
    <source>
        <dbReference type="ARBA" id="ARBA00004651"/>
    </source>
</evidence>
<dbReference type="GO" id="GO:0009055">
    <property type="term" value="F:electron transfer activity"/>
    <property type="evidence" value="ECO:0007669"/>
    <property type="project" value="InterPro"/>
</dbReference>
<name>A0A0A2SPJ1_9GAMM</name>
<keyword evidence="8" id="KW-0249">Electron transport</keyword>
<keyword evidence="16" id="KW-1185">Reference proteome</keyword>
<comment type="subcellular location">
    <subcellularLocation>
        <location evidence="2">Cell membrane</location>
        <topology evidence="2">Multi-pass membrane protein</topology>
    </subcellularLocation>
</comment>
<keyword evidence="7" id="KW-0479">Metal-binding</keyword>
<dbReference type="PANTHER" id="PTHR30529">
    <property type="entry name" value="CYTOCHROME B561"/>
    <property type="match status" value="1"/>
</dbReference>
<accession>A0A0A2SPJ1</accession>
<dbReference type="AlphaFoldDB" id="A0A0A2SPJ1"/>
<dbReference type="GO" id="GO:0020037">
    <property type="term" value="F:heme binding"/>
    <property type="evidence" value="ECO:0007669"/>
    <property type="project" value="TreeGrafter"/>
</dbReference>
<keyword evidence="6 13" id="KW-0812">Transmembrane</keyword>
<evidence type="ECO:0000256" key="13">
    <source>
        <dbReference type="SAM" id="Phobius"/>
    </source>
</evidence>
<keyword evidence="10" id="KW-0408">Iron</keyword>
<evidence type="ECO:0000256" key="9">
    <source>
        <dbReference type="ARBA" id="ARBA00022989"/>
    </source>
</evidence>
<dbReference type="GO" id="GO:0046872">
    <property type="term" value="F:metal ion binding"/>
    <property type="evidence" value="ECO:0007669"/>
    <property type="project" value="UniProtKB-KW"/>
</dbReference>
<evidence type="ECO:0000256" key="4">
    <source>
        <dbReference type="ARBA" id="ARBA00022475"/>
    </source>
</evidence>
<keyword evidence="5" id="KW-0349">Heme</keyword>
<dbReference type="InterPro" id="IPR052168">
    <property type="entry name" value="Cytochrome_b561_oxidase"/>
</dbReference>
<proteinExistence type="inferred from homology"/>
<comment type="similarity">
    <text evidence="12">Belongs to the cytochrome b561 family.</text>
</comment>
<evidence type="ECO:0000256" key="1">
    <source>
        <dbReference type="ARBA" id="ARBA00001970"/>
    </source>
</evidence>
<evidence type="ECO:0000256" key="3">
    <source>
        <dbReference type="ARBA" id="ARBA00022448"/>
    </source>
</evidence>